<feature type="transmembrane region" description="Helical" evidence="10">
    <location>
        <begin position="83"/>
        <end position="106"/>
    </location>
</feature>
<keyword evidence="9" id="KW-0739">Sodium transport</keyword>
<evidence type="ECO:0000256" key="1">
    <source>
        <dbReference type="ARBA" id="ARBA00004651"/>
    </source>
</evidence>
<dbReference type="EMBL" id="VDFO01000042">
    <property type="protein sequence ID" value="MQS98252.1"/>
    <property type="molecule type" value="Genomic_DNA"/>
</dbReference>
<evidence type="ECO:0000313" key="12">
    <source>
        <dbReference type="EMBL" id="MQS76811.1"/>
    </source>
</evidence>
<evidence type="ECO:0000256" key="10">
    <source>
        <dbReference type="SAM" id="Phobius"/>
    </source>
</evidence>
<dbReference type="GO" id="GO:0015385">
    <property type="term" value="F:sodium:proton antiporter activity"/>
    <property type="evidence" value="ECO:0007669"/>
    <property type="project" value="InterPro"/>
</dbReference>
<keyword evidence="6" id="KW-0915">Sodium</keyword>
<keyword evidence="4 10" id="KW-0812">Transmembrane</keyword>
<keyword evidence="7" id="KW-0406">Ion transport</keyword>
<dbReference type="GO" id="GO:0005886">
    <property type="term" value="C:plasma membrane"/>
    <property type="evidence" value="ECO:0007669"/>
    <property type="project" value="UniProtKB-SubCell"/>
</dbReference>
<keyword evidence="2" id="KW-0813">Transport</keyword>
<dbReference type="RefSeq" id="WP_162000284.1">
    <property type="nucleotide sequence ID" value="NZ_VDFO01000042.1"/>
</dbReference>
<feature type="transmembrane region" description="Helical" evidence="10">
    <location>
        <begin position="239"/>
        <end position="255"/>
    </location>
</feature>
<evidence type="ECO:0000313" key="13">
    <source>
        <dbReference type="EMBL" id="MQS98252.1"/>
    </source>
</evidence>
<dbReference type="AlphaFoldDB" id="A0A5P0ZZK6"/>
<feature type="transmembrane region" description="Helical" evidence="10">
    <location>
        <begin position="309"/>
        <end position="334"/>
    </location>
</feature>
<evidence type="ECO:0000256" key="5">
    <source>
        <dbReference type="ARBA" id="ARBA00022989"/>
    </source>
</evidence>
<keyword evidence="14" id="KW-1185">Reference proteome</keyword>
<evidence type="ECO:0000313" key="14">
    <source>
        <dbReference type="Proteomes" id="UP000371423"/>
    </source>
</evidence>
<dbReference type="Proteomes" id="UP000371423">
    <property type="component" value="Unassembled WGS sequence"/>
</dbReference>
<evidence type="ECO:0000256" key="6">
    <source>
        <dbReference type="ARBA" id="ARBA00023053"/>
    </source>
</evidence>
<sequence length="711" mass="80224">MEIVESIILILSLLIIANIISHYFVSIPPSLLQIAAGVLAALFMHVRVSVDTDWFLLAFIAPILFNDGNNFPKRELWKLKGPILGNAIVLVIISTLVGGVFVKFLIPSLPWATAFTLVAVLSPTDPIAVQSIAKKAHIPDKLMHLISGESLINDASGLICFKYGVAATVTGAFSLQNATIDFFHISIVGALVGAVMIWIFNGIRLYLINQGVDDSILHAIIQIILPFIIYYVAEDIFDVSGVVAVVIAGILNITSSRNISSFTPEIRLVTSRTWDLVVYVLNGIVFVLLGIEIPFAMEELVHNDNINTFYATILAFIIWIMLVVIRFVWSYIYTTFSNNGAGKVTIWSKTRLYDCLMSGISGVRGAVTMVAALSIPMTIKGGAPFPSRTLLLFVASAVIVFSLLGATIIIPLLTKSSAPVAYRGNTFMSDKDDMDNDDDDDDEDITPIEFTQKEANRLVLEKTIKKLRNEMDDGVPAVYSSVIAEYLYDIRNMGVRNTNTQVITRQISKRRVKGKKDAELWDICFNCELDAVEELYTNHDISDDSYDVATRKIAKYKKEIVHRRYNSTVEFFYNYFRRTFQQIRRWIYRSVKYDDIKQMNQDSIKISIAGAKKALEKLQELNESEHEEFTDNLIYIFQRHYEDRLELLEGRYRGRSPQFSSDRMALEIKALSYQRAFVQDMLEQGKVSKATANELRQNINYSEEVINMDVD</sequence>
<dbReference type="InterPro" id="IPR018422">
    <property type="entry name" value="Cation/H_exchanger_CPA1"/>
</dbReference>
<dbReference type="GO" id="GO:0015386">
    <property type="term" value="F:potassium:proton antiporter activity"/>
    <property type="evidence" value="ECO:0007669"/>
    <property type="project" value="TreeGrafter"/>
</dbReference>
<feature type="transmembrane region" description="Helical" evidence="10">
    <location>
        <begin position="182"/>
        <end position="203"/>
    </location>
</feature>
<keyword evidence="5 10" id="KW-1133">Transmembrane helix</keyword>
<feature type="transmembrane region" description="Helical" evidence="10">
    <location>
        <begin position="215"/>
        <end position="233"/>
    </location>
</feature>
<feature type="transmembrane region" description="Helical" evidence="10">
    <location>
        <begin position="31"/>
        <end position="48"/>
    </location>
</feature>
<feature type="transmembrane region" description="Helical" evidence="10">
    <location>
        <begin position="391"/>
        <end position="413"/>
    </location>
</feature>
<dbReference type="GO" id="GO:0051453">
    <property type="term" value="P:regulation of intracellular pH"/>
    <property type="evidence" value="ECO:0007669"/>
    <property type="project" value="TreeGrafter"/>
</dbReference>
<dbReference type="GO" id="GO:0098719">
    <property type="term" value="P:sodium ion import across plasma membrane"/>
    <property type="evidence" value="ECO:0007669"/>
    <property type="project" value="TreeGrafter"/>
</dbReference>
<evidence type="ECO:0000259" key="11">
    <source>
        <dbReference type="Pfam" id="PF00999"/>
    </source>
</evidence>
<dbReference type="Gene3D" id="6.10.140.1330">
    <property type="match status" value="1"/>
</dbReference>
<feature type="transmembrane region" description="Helical" evidence="10">
    <location>
        <begin position="276"/>
        <end position="297"/>
    </location>
</feature>
<dbReference type="InterPro" id="IPR006153">
    <property type="entry name" value="Cation/H_exchanger_TM"/>
</dbReference>
<organism evidence="13 14">
    <name type="scientific">Companilactobacillus halodurans</name>
    <dbReference type="NCBI Taxonomy" id="2584183"/>
    <lineage>
        <taxon>Bacteria</taxon>
        <taxon>Bacillati</taxon>
        <taxon>Bacillota</taxon>
        <taxon>Bacilli</taxon>
        <taxon>Lactobacillales</taxon>
        <taxon>Lactobacillaceae</taxon>
        <taxon>Companilactobacillus</taxon>
    </lineage>
</organism>
<evidence type="ECO:0000256" key="2">
    <source>
        <dbReference type="ARBA" id="ARBA00022448"/>
    </source>
</evidence>
<dbReference type="PANTHER" id="PTHR10110:SF86">
    <property type="entry name" value="SODIUM_HYDROGEN EXCHANGER 7"/>
    <property type="match status" value="1"/>
</dbReference>
<evidence type="ECO:0000256" key="3">
    <source>
        <dbReference type="ARBA" id="ARBA00022475"/>
    </source>
</evidence>
<comment type="caution">
    <text evidence="13">The sequence shown here is derived from an EMBL/GenBank/DDBJ whole genome shotgun (WGS) entry which is preliminary data.</text>
</comment>
<feature type="domain" description="Cation/H+ exchanger transmembrane" evidence="11">
    <location>
        <begin position="13"/>
        <end position="413"/>
    </location>
</feature>
<proteinExistence type="predicted"/>
<dbReference type="PANTHER" id="PTHR10110">
    <property type="entry name" value="SODIUM/HYDROGEN EXCHANGER"/>
    <property type="match status" value="1"/>
</dbReference>
<gene>
    <name evidence="13" type="ORF">FHL05_10200</name>
    <name evidence="12" type="ORF">FHL06_10565</name>
</gene>
<evidence type="ECO:0000256" key="4">
    <source>
        <dbReference type="ARBA" id="ARBA00022692"/>
    </source>
</evidence>
<accession>A0A5P0ZZK6</accession>
<evidence type="ECO:0000313" key="15">
    <source>
        <dbReference type="Proteomes" id="UP000414364"/>
    </source>
</evidence>
<protein>
    <submittedName>
        <fullName evidence="13">Sodium:proton antiporter</fullName>
    </submittedName>
</protein>
<dbReference type="Pfam" id="PF00999">
    <property type="entry name" value="Na_H_Exchanger"/>
    <property type="match status" value="1"/>
</dbReference>
<reference evidence="14 15" key="1">
    <citation type="journal article" date="2019" name="Syst. Appl. Microbiol.">
        <title>Polyphasic characterization of two novel Lactobacillus spp. isolated from blown salami packages: Description of Lactobacillus halodurans sp. nov. and Lactobacillus salsicarnum sp. nov.</title>
        <authorList>
            <person name="Schuster J.A."/>
            <person name="Klingl A."/>
            <person name="Vogel R.F."/>
            <person name="Ehrmann M.A."/>
        </authorList>
    </citation>
    <scope>NUCLEOTIDE SEQUENCE [LARGE SCALE GENOMIC DNA]</scope>
    <source>
        <strain evidence="13 14">TMW 1.1920</strain>
        <strain evidence="12 15">TMW 1.2172</strain>
    </source>
</reference>
<evidence type="ECO:0000256" key="8">
    <source>
        <dbReference type="ARBA" id="ARBA00023136"/>
    </source>
</evidence>
<name>A0A5P0ZZK6_9LACO</name>
<evidence type="ECO:0000256" key="9">
    <source>
        <dbReference type="ARBA" id="ARBA00023201"/>
    </source>
</evidence>
<comment type="subcellular location">
    <subcellularLocation>
        <location evidence="1">Cell membrane</location>
        <topology evidence="1">Multi-pass membrane protein</topology>
    </subcellularLocation>
</comment>
<keyword evidence="8 10" id="KW-0472">Membrane</keyword>
<dbReference type="Proteomes" id="UP000414364">
    <property type="component" value="Unassembled WGS sequence"/>
</dbReference>
<evidence type="ECO:0000256" key="7">
    <source>
        <dbReference type="ARBA" id="ARBA00023065"/>
    </source>
</evidence>
<dbReference type="EMBL" id="VDFP01000027">
    <property type="protein sequence ID" value="MQS76811.1"/>
    <property type="molecule type" value="Genomic_DNA"/>
</dbReference>
<keyword evidence="3" id="KW-1003">Cell membrane</keyword>
<feature type="transmembrane region" description="Helical" evidence="10">
    <location>
        <begin position="6"/>
        <end position="24"/>
    </location>
</feature>